<dbReference type="AlphaFoldDB" id="A0AAF0EPD0"/>
<dbReference type="Pfam" id="PF14664">
    <property type="entry name" value="RICTOR_N"/>
    <property type="match status" value="1"/>
</dbReference>
<feature type="domain" description="Rapamycin-insensitive companion of mTOR" evidence="6">
    <location>
        <begin position="871"/>
        <end position="943"/>
    </location>
</feature>
<dbReference type="InterPro" id="IPR028267">
    <property type="entry name" value="Pianissimo_N"/>
</dbReference>
<evidence type="ECO:0000256" key="2">
    <source>
        <dbReference type="SAM" id="Coils"/>
    </source>
</evidence>
<dbReference type="GO" id="GO:0031932">
    <property type="term" value="C:TORC2 complex"/>
    <property type="evidence" value="ECO:0007669"/>
    <property type="project" value="InterPro"/>
</dbReference>
<organism evidence="7 8">
    <name type="scientific">Malassezia cuniculi</name>
    <dbReference type="NCBI Taxonomy" id="948313"/>
    <lineage>
        <taxon>Eukaryota</taxon>
        <taxon>Fungi</taxon>
        <taxon>Dikarya</taxon>
        <taxon>Basidiomycota</taxon>
        <taxon>Ustilaginomycotina</taxon>
        <taxon>Malasseziomycetes</taxon>
        <taxon>Malasseziales</taxon>
        <taxon>Malasseziaceae</taxon>
        <taxon>Malassezia</taxon>
    </lineage>
</organism>
<gene>
    <name evidence="7" type="ORF">MCUN1_000655</name>
</gene>
<protein>
    <submittedName>
        <fullName evidence="7">Uncharacterized protein</fullName>
    </submittedName>
</protein>
<dbReference type="InterPro" id="IPR029452">
    <property type="entry name" value="RICTOR_V"/>
</dbReference>
<evidence type="ECO:0000313" key="8">
    <source>
        <dbReference type="Proteomes" id="UP001219933"/>
    </source>
</evidence>
<feature type="domain" description="Rapamycin-insensitive companion of mTOR middle" evidence="4">
    <location>
        <begin position="492"/>
        <end position="711"/>
    </location>
</feature>
<dbReference type="InterPro" id="IPR016024">
    <property type="entry name" value="ARM-type_fold"/>
</dbReference>
<accession>A0AAF0EPD0</accession>
<sequence>MSARYARLKLTQLADATAHLSREVHIRDGALAILGQLGSEHGELRERVSMELDLATARVAELSAKIAALERSKISPKPPRPACKHPARFLRPQAIRASQGLELNKEPQESPKKQVIGMVIRILARSDESLSQWERADLWAFLCASLHNERLSAADAPLCLKLALESAVTGVDRVKPLALSVIRHTLRSDSSLLLQFGEHLDVVLSHALIALTLAEREQALKLVRVLLARRGYIGDGTVRALISTSQEADSLSSSALETLAEMALIDSALLCRTGGFAPLYNAIRNENSDTAVTILQSLLCLLDAPGTRSHLWPFADLTGVLTAFSEGDERQIKTAVRVTGALLCSWTGLFYLCMEKRQALHSIVAALKVTDSPARALILDMLTSLYGGVHPDARSGVLSLIFYLLVDSGLPEVLVALLESDLHTENVRRLVHALLEFARHVLPVDESSAWYAFPQLFHQICQFGHPVASDASKALEILGPRFTPRALRATTLDDSTFRTLLRDTLVPATRDHAAWNVQVLIDLFGGVLHDSRRFDEAVNAKVVKRVLSFLRPFSRRFSLMPASPQNARFRTLAKVFISAMLAHVDGVRILSEDAFVGELRDCLDQLPAGIPDPILSPQQLTGTMAATYFDILGIMTGSPAGLELLAAARVFSSMYALCDADEHAPVTVRLVRALDYTHEAHPRIFLSRVLTCGTEHVRQAATEWLGSLLVSNAEPQIWAMRLAVSQLFDPAPAVRHAAVSLVHRAVLHPPLLAELIAQRPPIALLGDESQPVFLRILSNEQGYHYLERNGYVESALQRWSQREHRTHVSRIELVLAGAFSKAPRDYAIQLPVHLYGALAASAPGSRRLHESGYVQDCVDTARRFTTAEHAPLELKAAIWALGAVGSSATGLALLRELDAVALLVQLAMTSQVVAVRATCFYALGLVAGTPEGAAELNSHGWIAKAKVCLPGNMDAFFELTTRQPVPDTPVTLALPEDPAELQAVTMLSGMGNSIVRSSAARVLGQLRLSCPDMFGVSLLCRAISLMEHTSMRVAVRRSIWELFESVQLSFATLDEIVRLKRQLAVSLESTINGQSAPAPALSRPSYMYHVPTMPLAPITISRRATIKRNNKEHVVEHHQPGNAPRDRWPLRLSGFPSLS</sequence>
<evidence type="ECO:0000259" key="6">
    <source>
        <dbReference type="SMART" id="SM01310"/>
    </source>
</evidence>
<feature type="domain" description="Rapamycin-insensitive companion of mTOR N-terminal" evidence="5">
    <location>
        <begin position="136"/>
        <end position="443"/>
    </location>
</feature>
<comment type="similarity">
    <text evidence="1">Belongs to the RICTOR family.</text>
</comment>
<evidence type="ECO:0000313" key="7">
    <source>
        <dbReference type="EMBL" id="WFD33835.1"/>
    </source>
</evidence>
<dbReference type="SMART" id="SM01308">
    <property type="entry name" value="RICTOR_N"/>
    <property type="match status" value="1"/>
</dbReference>
<name>A0AAF0EPD0_9BASI</name>
<feature type="region of interest" description="Disordered" evidence="3">
    <location>
        <begin position="1113"/>
        <end position="1139"/>
    </location>
</feature>
<evidence type="ECO:0000256" key="1">
    <source>
        <dbReference type="ARBA" id="ARBA00008878"/>
    </source>
</evidence>
<dbReference type="EMBL" id="CP119877">
    <property type="protein sequence ID" value="WFD33835.1"/>
    <property type="molecule type" value="Genomic_DNA"/>
</dbReference>
<dbReference type="GO" id="GO:0038203">
    <property type="term" value="P:TORC2 signaling"/>
    <property type="evidence" value="ECO:0007669"/>
    <property type="project" value="TreeGrafter"/>
</dbReference>
<dbReference type="SMART" id="SM01310">
    <property type="entry name" value="RICTOR_V"/>
    <property type="match status" value="1"/>
</dbReference>
<feature type="coiled-coil region" evidence="2">
    <location>
        <begin position="45"/>
        <end position="72"/>
    </location>
</feature>
<dbReference type="InterPro" id="IPR028268">
    <property type="entry name" value="Pianissimo_fam"/>
</dbReference>
<evidence type="ECO:0000259" key="4">
    <source>
        <dbReference type="SMART" id="SM01307"/>
    </source>
</evidence>
<evidence type="ECO:0000259" key="5">
    <source>
        <dbReference type="SMART" id="SM01308"/>
    </source>
</evidence>
<dbReference type="InterPro" id="IPR029451">
    <property type="entry name" value="RICTOR_M"/>
</dbReference>
<dbReference type="Proteomes" id="UP001219933">
    <property type="component" value="Chromosome 1"/>
</dbReference>
<reference evidence="7" key="1">
    <citation type="submission" date="2023-03" db="EMBL/GenBank/DDBJ databases">
        <title>Mating type loci evolution in Malassezia.</title>
        <authorList>
            <person name="Coelho M.A."/>
        </authorList>
    </citation>
    <scope>NUCLEOTIDE SEQUENCE</scope>
    <source>
        <strain evidence="7">CBS 11721</strain>
    </source>
</reference>
<proteinExistence type="inferred from homology"/>
<evidence type="ECO:0000256" key="3">
    <source>
        <dbReference type="SAM" id="MobiDB-lite"/>
    </source>
</evidence>
<dbReference type="Pfam" id="PF14668">
    <property type="entry name" value="RICTOR_V"/>
    <property type="match status" value="1"/>
</dbReference>
<keyword evidence="8" id="KW-1185">Reference proteome</keyword>
<dbReference type="Pfam" id="PF14663">
    <property type="entry name" value="RasGEF_N_2"/>
    <property type="match status" value="1"/>
</dbReference>
<dbReference type="SMART" id="SM01307">
    <property type="entry name" value="RICTOR_M"/>
    <property type="match status" value="1"/>
</dbReference>
<dbReference type="PANTHER" id="PTHR13298">
    <property type="entry name" value="CYTOSOLIC REGULATOR PIANISSIMO"/>
    <property type="match status" value="1"/>
</dbReference>
<dbReference type="Pfam" id="PF14666">
    <property type="entry name" value="RICTOR_M"/>
    <property type="match status" value="1"/>
</dbReference>
<dbReference type="SUPFAM" id="SSF48371">
    <property type="entry name" value="ARM repeat"/>
    <property type="match status" value="1"/>
</dbReference>
<dbReference type="SMART" id="SM01303">
    <property type="entry name" value="RasGEF_N_2"/>
    <property type="match status" value="1"/>
</dbReference>
<keyword evidence="2" id="KW-0175">Coiled coil</keyword>
<feature type="compositionally biased region" description="Basic and acidic residues" evidence="3">
    <location>
        <begin position="1113"/>
        <end position="1129"/>
    </location>
</feature>
<dbReference type="InterPro" id="IPR029453">
    <property type="entry name" value="Rictor_IV"/>
</dbReference>
<dbReference type="PANTHER" id="PTHR13298:SF11">
    <property type="entry name" value="RAPAMYCIN-INSENSITIVE COMPANION OF MTOR"/>
    <property type="match status" value="1"/>
</dbReference>